<keyword evidence="6" id="KW-1185">Reference proteome</keyword>
<comment type="caution">
    <text evidence="5">The sequence shown here is derived from an EMBL/GenBank/DDBJ whole genome shotgun (WGS) entry which is preliminary data.</text>
</comment>
<keyword evidence="4" id="KW-0472">Membrane</keyword>
<dbReference type="SUPFAM" id="SSF103473">
    <property type="entry name" value="MFS general substrate transporter"/>
    <property type="match status" value="1"/>
</dbReference>
<dbReference type="Proteomes" id="UP001565368">
    <property type="component" value="Unassembled WGS sequence"/>
</dbReference>
<feature type="region of interest" description="Disordered" evidence="3">
    <location>
        <begin position="16"/>
        <end position="57"/>
    </location>
</feature>
<feature type="transmembrane region" description="Helical" evidence="4">
    <location>
        <begin position="236"/>
        <end position="255"/>
    </location>
</feature>
<sequence>MASSATASAIQLVPLTTDRVAKTHTPSNGGVGQSAEPSSDGGERAPTPPHDVEDALPSLPDVGVDALPLVDGGPHAWAFLAAATTIEFMVWGLPFSVGVLHAYWSESLFPGQPQTVALASTLPQGLLLFSGAILAPLFTLLPWHEKRIQAIGMVIATAGLVASAFATRAWHLVVTFGCLYPFATALYFPCPIIVFEWFHARRGLASGVVFAGTGAGGAAFPYIVTSLLKRFGYRTTMLALGVAFISVNSVALALVKRRVPLAARIPAARNSRRPRPRIDFSFLASRAAWAAFAFITISNLGSFIPLLWMPSYATATHATRPDGTTLVAIMNGITVPGFLLNGHLSDRLPARIVICASCLLATLSCLLLWGFGTSAGPLVAFAVLWGITAGSTSGIWSNMVTVINKSGDPSVPAWTIATFACLKGVGSLTSGPISNALLATEPFKGAAGAFGSTNYGALFIYTAVTTFAGGLAAIAFPDK</sequence>
<reference evidence="5 6" key="1">
    <citation type="submission" date="2023-08" db="EMBL/GenBank/DDBJ databases">
        <title>Annotated Genome Sequence of Vanrija albida AlHP1.</title>
        <authorList>
            <person name="Herzog R."/>
        </authorList>
    </citation>
    <scope>NUCLEOTIDE SEQUENCE [LARGE SCALE GENOMIC DNA]</scope>
    <source>
        <strain evidence="5 6">AlHP1</strain>
    </source>
</reference>
<feature type="transmembrane region" description="Helical" evidence="4">
    <location>
        <begin position="179"/>
        <end position="198"/>
    </location>
</feature>
<proteinExistence type="inferred from homology"/>
<evidence type="ECO:0000256" key="4">
    <source>
        <dbReference type="SAM" id="Phobius"/>
    </source>
</evidence>
<dbReference type="Gene3D" id="1.20.1250.20">
    <property type="entry name" value="MFS general substrate transporter like domains"/>
    <property type="match status" value="1"/>
</dbReference>
<dbReference type="InterPro" id="IPR011701">
    <property type="entry name" value="MFS"/>
</dbReference>
<gene>
    <name evidence="5" type="ORF">Q8F55_006093</name>
</gene>
<dbReference type="EMBL" id="JBBXJM010000004">
    <property type="protein sequence ID" value="KAL1409260.1"/>
    <property type="molecule type" value="Genomic_DNA"/>
</dbReference>
<feature type="transmembrane region" description="Helical" evidence="4">
    <location>
        <begin position="77"/>
        <end position="104"/>
    </location>
</feature>
<feature type="transmembrane region" description="Helical" evidence="4">
    <location>
        <begin position="378"/>
        <end position="399"/>
    </location>
</feature>
<dbReference type="InterPro" id="IPR050327">
    <property type="entry name" value="Proton-linked_MCT"/>
</dbReference>
<dbReference type="PANTHER" id="PTHR11360">
    <property type="entry name" value="MONOCARBOXYLATE TRANSPORTER"/>
    <property type="match status" value="1"/>
</dbReference>
<dbReference type="Pfam" id="PF07690">
    <property type="entry name" value="MFS_1"/>
    <property type="match status" value="1"/>
</dbReference>
<comment type="subcellular location">
    <subcellularLocation>
        <location evidence="1">Membrane</location>
        <topology evidence="1">Multi-pass membrane protein</topology>
    </subcellularLocation>
</comment>
<organism evidence="5 6">
    <name type="scientific">Vanrija albida</name>
    <dbReference type="NCBI Taxonomy" id="181172"/>
    <lineage>
        <taxon>Eukaryota</taxon>
        <taxon>Fungi</taxon>
        <taxon>Dikarya</taxon>
        <taxon>Basidiomycota</taxon>
        <taxon>Agaricomycotina</taxon>
        <taxon>Tremellomycetes</taxon>
        <taxon>Trichosporonales</taxon>
        <taxon>Trichosporonaceae</taxon>
        <taxon>Vanrija</taxon>
    </lineage>
</organism>
<dbReference type="RefSeq" id="XP_069209204.1">
    <property type="nucleotide sequence ID" value="XM_069354562.1"/>
</dbReference>
<feature type="transmembrane region" description="Helical" evidence="4">
    <location>
        <begin position="124"/>
        <end position="143"/>
    </location>
</feature>
<dbReference type="InterPro" id="IPR036259">
    <property type="entry name" value="MFS_trans_sf"/>
</dbReference>
<evidence type="ECO:0000313" key="5">
    <source>
        <dbReference type="EMBL" id="KAL1409260.1"/>
    </source>
</evidence>
<dbReference type="GeneID" id="95987136"/>
<comment type="similarity">
    <text evidence="2">Belongs to the major facilitator superfamily. Monocarboxylate porter (TC 2.A.1.13) family.</text>
</comment>
<feature type="transmembrane region" description="Helical" evidence="4">
    <location>
        <begin position="453"/>
        <end position="476"/>
    </location>
</feature>
<keyword evidence="4" id="KW-1133">Transmembrane helix</keyword>
<feature type="transmembrane region" description="Helical" evidence="4">
    <location>
        <begin position="150"/>
        <end position="173"/>
    </location>
</feature>
<evidence type="ECO:0000256" key="2">
    <source>
        <dbReference type="ARBA" id="ARBA00006727"/>
    </source>
</evidence>
<name>A0ABR3Q3C7_9TREE</name>
<evidence type="ECO:0000256" key="3">
    <source>
        <dbReference type="SAM" id="MobiDB-lite"/>
    </source>
</evidence>
<evidence type="ECO:0000256" key="1">
    <source>
        <dbReference type="ARBA" id="ARBA00004141"/>
    </source>
</evidence>
<keyword evidence="4" id="KW-0812">Transmembrane</keyword>
<feature type="transmembrane region" description="Helical" evidence="4">
    <location>
        <begin position="323"/>
        <end position="340"/>
    </location>
</feature>
<evidence type="ECO:0000313" key="6">
    <source>
        <dbReference type="Proteomes" id="UP001565368"/>
    </source>
</evidence>
<feature type="transmembrane region" description="Helical" evidence="4">
    <location>
        <begin position="205"/>
        <end position="224"/>
    </location>
</feature>
<accession>A0ABR3Q3C7</accession>
<evidence type="ECO:0008006" key="7">
    <source>
        <dbReference type="Google" id="ProtNLM"/>
    </source>
</evidence>
<dbReference type="PANTHER" id="PTHR11360:SF287">
    <property type="entry name" value="MFS MONOCARBOXYLATE TRANSPORTER"/>
    <property type="match status" value="1"/>
</dbReference>
<feature type="transmembrane region" description="Helical" evidence="4">
    <location>
        <begin position="287"/>
        <end position="308"/>
    </location>
</feature>
<protein>
    <recommendedName>
        <fullName evidence="7">Major facilitator superfamily (MFS) profile domain-containing protein</fullName>
    </recommendedName>
</protein>
<feature type="transmembrane region" description="Helical" evidence="4">
    <location>
        <begin position="352"/>
        <end position="372"/>
    </location>
</feature>